<sequence>MGGRIEDYALIDDCRSAALVGRDGSIDCCVDHGSIHRLASLRCLVRPTTAVG</sequence>
<dbReference type="Proteomes" id="UP001205486">
    <property type="component" value="Unassembled WGS sequence"/>
</dbReference>
<comment type="caution">
    <text evidence="1">The sequence shown here is derived from an EMBL/GenBank/DDBJ whole genome shotgun (WGS) entry which is preliminary data.</text>
</comment>
<dbReference type="EMBL" id="JALJZS010000006">
    <property type="protein sequence ID" value="MCP2001366.1"/>
    <property type="molecule type" value="Genomic_DNA"/>
</dbReference>
<evidence type="ECO:0000313" key="2">
    <source>
        <dbReference type="Proteomes" id="UP001205486"/>
    </source>
</evidence>
<name>A0ACC6ANZ7_NITWI</name>
<evidence type="ECO:0000313" key="1">
    <source>
        <dbReference type="EMBL" id="MCP2001366.1"/>
    </source>
</evidence>
<accession>A0ACC6ANZ7</accession>
<gene>
    <name evidence="1" type="ORF">J2S34_003852</name>
</gene>
<organism evidence="1 2">
    <name type="scientific">Nitrobacter winogradskyi</name>
    <name type="common">Nitrobacter agilis</name>
    <dbReference type="NCBI Taxonomy" id="913"/>
    <lineage>
        <taxon>Bacteria</taxon>
        <taxon>Pseudomonadati</taxon>
        <taxon>Pseudomonadota</taxon>
        <taxon>Alphaproteobacteria</taxon>
        <taxon>Hyphomicrobiales</taxon>
        <taxon>Nitrobacteraceae</taxon>
        <taxon>Nitrobacter</taxon>
    </lineage>
</organism>
<reference evidence="1" key="1">
    <citation type="submission" date="2022-03" db="EMBL/GenBank/DDBJ databases">
        <title>Interactions between chemoautotrophic and heterotrophic bacteria.</title>
        <authorList>
            <person name="Santoro A."/>
        </authorList>
    </citation>
    <scope>NUCLEOTIDE SEQUENCE</scope>
    <source>
        <strain evidence="1">Nb-106</strain>
    </source>
</reference>
<proteinExistence type="predicted"/>
<keyword evidence="2" id="KW-1185">Reference proteome</keyword>
<protein>
    <submittedName>
        <fullName evidence="1">Uncharacterized protein</fullName>
    </submittedName>
</protein>